<evidence type="ECO:0000313" key="3">
    <source>
        <dbReference type="Proteomes" id="UP000335636"/>
    </source>
</evidence>
<gene>
    <name evidence="2" type="ORF">MONAX_5E007975</name>
</gene>
<evidence type="ECO:0000256" key="1">
    <source>
        <dbReference type="ARBA" id="ARBA00035009"/>
    </source>
</evidence>
<feature type="non-terminal residue" evidence="2">
    <location>
        <position position="1"/>
    </location>
</feature>
<accession>A0A5E4D4P6</accession>
<dbReference type="EMBL" id="CABDUW010003394">
    <property type="protein sequence ID" value="VTJ89184.1"/>
    <property type="molecule type" value="Genomic_DNA"/>
</dbReference>
<keyword evidence="3" id="KW-1185">Reference proteome</keyword>
<protein>
    <submittedName>
        <fullName evidence="2">Uncharacterized protein</fullName>
    </submittedName>
</protein>
<dbReference type="PANTHER" id="PTHR21859:SF55">
    <property type="entry name" value="SPERMATOGENESIS-ASSOCIATED PROTEIN 31A1-RELATED"/>
    <property type="match status" value="1"/>
</dbReference>
<name>A0A5E4D4P6_MARMO</name>
<sequence>EWATAKLLFFSTWAHGKSKQEHIFHHPSDPTISVDSTRWQVESGSLSFINSDVQKLLEMPITKRAELEVWKENIKNGSSFKQMNPDCTMYSLGNMLE</sequence>
<comment type="similarity">
    <text evidence="1">Belongs to the SPATA31 family.</text>
</comment>
<comment type="caution">
    <text evidence="2">The sequence shown here is derived from an EMBL/GenBank/DDBJ whole genome shotgun (WGS) entry which is preliminary data.</text>
</comment>
<reference evidence="2" key="1">
    <citation type="submission" date="2019-04" db="EMBL/GenBank/DDBJ databases">
        <authorList>
            <person name="Alioto T."/>
            <person name="Alioto T."/>
        </authorList>
    </citation>
    <scope>NUCLEOTIDE SEQUENCE [LARGE SCALE GENOMIC DNA]</scope>
</reference>
<proteinExistence type="inferred from homology"/>
<dbReference type="AlphaFoldDB" id="A0A5E4D4P6"/>
<dbReference type="Proteomes" id="UP000335636">
    <property type="component" value="Unassembled WGS sequence"/>
</dbReference>
<organism evidence="2 3">
    <name type="scientific">Marmota monax</name>
    <name type="common">Woodchuck</name>
    <dbReference type="NCBI Taxonomy" id="9995"/>
    <lineage>
        <taxon>Eukaryota</taxon>
        <taxon>Metazoa</taxon>
        <taxon>Chordata</taxon>
        <taxon>Craniata</taxon>
        <taxon>Vertebrata</taxon>
        <taxon>Euteleostomi</taxon>
        <taxon>Mammalia</taxon>
        <taxon>Eutheria</taxon>
        <taxon>Euarchontoglires</taxon>
        <taxon>Glires</taxon>
        <taxon>Rodentia</taxon>
        <taxon>Sciuromorpha</taxon>
        <taxon>Sciuridae</taxon>
        <taxon>Xerinae</taxon>
        <taxon>Marmotini</taxon>
        <taxon>Marmota</taxon>
    </lineage>
</organism>
<dbReference type="PANTHER" id="PTHR21859">
    <property type="entry name" value="ACROSOME-SPECIFIC PROTEIN"/>
    <property type="match status" value="1"/>
</dbReference>
<evidence type="ECO:0000313" key="2">
    <source>
        <dbReference type="EMBL" id="VTJ89184.1"/>
    </source>
</evidence>